<keyword evidence="2" id="KW-0418">Kinase</keyword>
<dbReference type="Pfam" id="PF02685">
    <property type="entry name" value="Glucokinase"/>
    <property type="match status" value="1"/>
</dbReference>
<dbReference type="PANTHER" id="PTHR47690">
    <property type="entry name" value="GLUCOKINASE"/>
    <property type="match status" value="1"/>
</dbReference>
<dbReference type="AlphaFoldDB" id="A0A368C2K2"/>
<evidence type="ECO:0000256" key="1">
    <source>
        <dbReference type="ARBA" id="ARBA00022679"/>
    </source>
</evidence>
<comment type="similarity">
    <text evidence="3">Belongs to the bacterial glucokinase family.</text>
</comment>
<keyword evidence="1" id="KW-0808">Transferase</keyword>
<evidence type="ECO:0000256" key="2">
    <source>
        <dbReference type="ARBA" id="ARBA00022777"/>
    </source>
</evidence>
<dbReference type="Gene3D" id="3.40.367.20">
    <property type="match status" value="1"/>
</dbReference>
<comment type="caution">
    <text evidence="4">The sequence shown here is derived from an EMBL/GenBank/DDBJ whole genome shotgun (WGS) entry which is preliminary data.</text>
</comment>
<dbReference type="InterPro" id="IPR003836">
    <property type="entry name" value="Glucokinase"/>
</dbReference>
<protein>
    <submittedName>
        <fullName evidence="4">ROK family protein</fullName>
    </submittedName>
</protein>
<gene>
    <name evidence="4" type="ORF">DBW92_03800</name>
</gene>
<dbReference type="Proteomes" id="UP000252915">
    <property type="component" value="Unassembled WGS sequence"/>
</dbReference>
<dbReference type="PANTHER" id="PTHR47690:SF1">
    <property type="entry name" value="GLUCOKINASE"/>
    <property type="match status" value="1"/>
</dbReference>
<evidence type="ECO:0000313" key="5">
    <source>
        <dbReference type="Proteomes" id="UP000252915"/>
    </source>
</evidence>
<dbReference type="InterPro" id="IPR050201">
    <property type="entry name" value="Bacterial_glucokinase"/>
</dbReference>
<sequence length="307" mass="33489">MSDLLLVDVGGTNMRYAYCESGANEIHKSEKISLKNLDNFDTIIGDLIDNSDLSITNAVFSIAGPKIGNTISMTNRSFVANADILLEKFKLDQCYLLNDWESIGYSLKGTPEDKIEYIKSGVQINSNSLVLGPGTGLGAAFTSTDSVIATELGNTTNWTSSLLKNFAINNDNGHYKTLEDIVSGSGISKLYKSLSGESISAEEVIKRFNQNEDLALDIINGFIKSLANVLSDAALAYVPGNGIFLAGGLSRTLLPLIDKELFEDHFLENKSVIHKELLGKIRIGVITRELTCLYGNLNYFKLLNKVN</sequence>
<dbReference type="GO" id="GO:0005829">
    <property type="term" value="C:cytosol"/>
    <property type="evidence" value="ECO:0007669"/>
    <property type="project" value="TreeGrafter"/>
</dbReference>
<dbReference type="GO" id="GO:0005536">
    <property type="term" value="F:D-glucose binding"/>
    <property type="evidence" value="ECO:0007669"/>
    <property type="project" value="InterPro"/>
</dbReference>
<accession>A0A368C2K2</accession>
<dbReference type="CDD" id="cd24008">
    <property type="entry name" value="ASKHA_NBD_GLK"/>
    <property type="match status" value="1"/>
</dbReference>
<proteinExistence type="inferred from homology"/>
<reference evidence="4 5" key="1">
    <citation type="journal article" date="2018" name="Microbiome">
        <title>Fine metagenomic profile of the Mediterranean stratified and mixed water columns revealed by assembly and recruitment.</title>
        <authorList>
            <person name="Haro-Moreno J.M."/>
            <person name="Lopez-Perez M."/>
            <person name="De La Torre J.R."/>
            <person name="Picazo A."/>
            <person name="Camacho A."/>
            <person name="Rodriguez-Valera F."/>
        </authorList>
    </citation>
    <scope>NUCLEOTIDE SEQUENCE [LARGE SCALE GENOMIC DNA]</scope>
    <source>
        <strain evidence="4">MED-G78</strain>
    </source>
</reference>
<dbReference type="InterPro" id="IPR043129">
    <property type="entry name" value="ATPase_NBD"/>
</dbReference>
<evidence type="ECO:0000313" key="4">
    <source>
        <dbReference type="EMBL" id="RCL43810.1"/>
    </source>
</evidence>
<evidence type="ECO:0000256" key="3">
    <source>
        <dbReference type="RuleBase" id="RU004046"/>
    </source>
</evidence>
<organism evidence="4 5">
    <name type="scientific">SAR86 cluster bacterium</name>
    <dbReference type="NCBI Taxonomy" id="2030880"/>
    <lineage>
        <taxon>Bacteria</taxon>
        <taxon>Pseudomonadati</taxon>
        <taxon>Pseudomonadota</taxon>
        <taxon>Gammaproteobacteria</taxon>
        <taxon>SAR86 cluster</taxon>
    </lineage>
</organism>
<name>A0A368C2K2_9GAMM</name>
<dbReference type="Gene3D" id="3.30.420.40">
    <property type="match status" value="1"/>
</dbReference>
<dbReference type="EMBL" id="QOPI01000022">
    <property type="protein sequence ID" value="RCL43810.1"/>
    <property type="molecule type" value="Genomic_DNA"/>
</dbReference>
<dbReference type="SUPFAM" id="SSF53067">
    <property type="entry name" value="Actin-like ATPase domain"/>
    <property type="match status" value="1"/>
</dbReference>
<dbReference type="GO" id="GO:0006096">
    <property type="term" value="P:glycolytic process"/>
    <property type="evidence" value="ECO:0007669"/>
    <property type="project" value="InterPro"/>
</dbReference>
<dbReference type="GO" id="GO:0004340">
    <property type="term" value="F:glucokinase activity"/>
    <property type="evidence" value="ECO:0007669"/>
    <property type="project" value="InterPro"/>
</dbReference>
<dbReference type="GO" id="GO:0005524">
    <property type="term" value="F:ATP binding"/>
    <property type="evidence" value="ECO:0007669"/>
    <property type="project" value="InterPro"/>
</dbReference>